<keyword evidence="10" id="KW-1185">Reference proteome</keyword>
<evidence type="ECO:0000256" key="3">
    <source>
        <dbReference type="ARBA" id="ARBA00022692"/>
    </source>
</evidence>
<dbReference type="Gene3D" id="3.30.70.1450">
    <property type="entry name" value="Regulator of K+ conductance, C-terminal domain"/>
    <property type="match status" value="2"/>
</dbReference>
<dbReference type="InterPro" id="IPR006037">
    <property type="entry name" value="RCK_C"/>
</dbReference>
<feature type="transmembrane region" description="Helical" evidence="7">
    <location>
        <begin position="589"/>
        <end position="609"/>
    </location>
</feature>
<gene>
    <name evidence="9" type="ORF">OS889_02945</name>
</gene>
<evidence type="ECO:0000256" key="5">
    <source>
        <dbReference type="ARBA" id="ARBA00022989"/>
    </source>
</evidence>
<name>A0ABD5M7T8_9EURY</name>
<feature type="transmembrane region" description="Helical" evidence="7">
    <location>
        <begin position="182"/>
        <end position="203"/>
    </location>
</feature>
<organism evidence="9 10">
    <name type="scientific">Halobellus rubicundus</name>
    <dbReference type="NCBI Taxonomy" id="2996466"/>
    <lineage>
        <taxon>Archaea</taxon>
        <taxon>Methanobacteriati</taxon>
        <taxon>Methanobacteriota</taxon>
        <taxon>Stenosarchaea group</taxon>
        <taxon>Halobacteria</taxon>
        <taxon>Halobacteriales</taxon>
        <taxon>Haloferacaceae</taxon>
        <taxon>Halobellus</taxon>
    </lineage>
</organism>
<feature type="domain" description="RCK C-terminal" evidence="8">
    <location>
        <begin position="218"/>
        <end position="301"/>
    </location>
</feature>
<keyword evidence="3 7" id="KW-0812">Transmembrane</keyword>
<keyword evidence="6 7" id="KW-0472">Membrane</keyword>
<evidence type="ECO:0000313" key="9">
    <source>
        <dbReference type="EMBL" id="MFA1609962.1"/>
    </source>
</evidence>
<protein>
    <submittedName>
        <fullName evidence="9">SLC13 family permease</fullName>
    </submittedName>
</protein>
<evidence type="ECO:0000259" key="8">
    <source>
        <dbReference type="PROSITE" id="PS51202"/>
    </source>
</evidence>
<dbReference type="InterPro" id="IPR051679">
    <property type="entry name" value="DASS-Related_Transporters"/>
</dbReference>
<comment type="caution">
    <text evidence="9">The sequence shown here is derived from an EMBL/GenBank/DDBJ whole genome shotgun (WGS) entry which is preliminary data.</text>
</comment>
<evidence type="ECO:0000256" key="2">
    <source>
        <dbReference type="ARBA" id="ARBA00022448"/>
    </source>
</evidence>
<reference evidence="9 10" key="1">
    <citation type="submission" date="2024-08" db="EMBL/GenBank/DDBJ databases">
        <title>Halobellus sp. MBLA0158 whole genome sequence.</title>
        <authorList>
            <person name="Hwang C.Y."/>
            <person name="Cho E.-S."/>
            <person name="Seo M.-J."/>
        </authorList>
    </citation>
    <scope>NUCLEOTIDE SEQUENCE [LARGE SCALE GENOMIC DNA]</scope>
    <source>
        <strain evidence="9 10">MBLA0158</strain>
    </source>
</reference>
<dbReference type="EMBL" id="JBGNYA010000001">
    <property type="protein sequence ID" value="MFA1609962.1"/>
    <property type="molecule type" value="Genomic_DNA"/>
</dbReference>
<feature type="transmembrane region" description="Helical" evidence="7">
    <location>
        <begin position="465"/>
        <end position="484"/>
    </location>
</feature>
<evidence type="ECO:0000256" key="7">
    <source>
        <dbReference type="SAM" id="Phobius"/>
    </source>
</evidence>
<dbReference type="SUPFAM" id="SSF116726">
    <property type="entry name" value="TrkA C-terminal domain-like"/>
    <property type="match status" value="2"/>
</dbReference>
<evidence type="ECO:0000313" key="10">
    <source>
        <dbReference type="Proteomes" id="UP001570511"/>
    </source>
</evidence>
<proteinExistence type="predicted"/>
<evidence type="ECO:0000256" key="1">
    <source>
        <dbReference type="ARBA" id="ARBA00004141"/>
    </source>
</evidence>
<feature type="transmembrane region" description="Helical" evidence="7">
    <location>
        <begin position="143"/>
        <end position="162"/>
    </location>
</feature>
<feature type="transmembrane region" description="Helical" evidence="7">
    <location>
        <begin position="6"/>
        <end position="25"/>
    </location>
</feature>
<dbReference type="InterPro" id="IPR004680">
    <property type="entry name" value="Cit_transptr-like_dom"/>
</dbReference>
<evidence type="ECO:0000256" key="4">
    <source>
        <dbReference type="ARBA" id="ARBA00022737"/>
    </source>
</evidence>
<sequence>MPPLGIPGVVVVFALVVAALVAFVTEIVPNDVTAIAVVAALVVFEPWTGVGPRAAISGFANPATVTIIAMYMLSAGIQETGVIRRLGVELAAFTGGDEFRALVATVGTTSPIAGVINNTPVVAVFIPMITDLAERSNTSPSKLLLPLSYAAILGGTLTLVGTSTNVLASDLARRLVAGRDGIGMFEFTKLGLPLVLVGGAYLLTVGRRLTPARIPVDSDPISEFDLDDHLALVRVRPESTAVGASVEAFDAEHPEIRLLQLRRDGEAFAGPHADTPIEAGDTIVVHGSLQAVNRFREAAGVSHLVRESVTEDTFESTATEGRLARAIVPEGSRYVGEAVAETGFREYHRTTVLAIRREGTLTRTDLGSQTLQAGDLLLLRTTPASVQYFRDTGDLVVVDEPREDRAGGDDALPPVSPKTPVAVGILFAVVAVAALDLLPIVIAALAGVVAMVVTGCLTTADAYDAVSWNVVFLLAGVIPLGLALTETGGAALLAELLVAAGGVLPLLAVLFVLYLAVGALASVITPVATVVLAIPVAVDAAARLGANEFSFLLAAAFAAATSFATPVGYQTNLMVYGPGGYEFADFLRVGGPLQVLLAVVGTVGIAGIWGL</sequence>
<dbReference type="PANTHER" id="PTHR43652:SF2">
    <property type="entry name" value="BASIC AMINO ACID ANTIPORTER YFCC-RELATED"/>
    <property type="match status" value="1"/>
</dbReference>
<dbReference type="PROSITE" id="PS51202">
    <property type="entry name" value="RCK_C"/>
    <property type="match status" value="2"/>
</dbReference>
<dbReference type="InterPro" id="IPR036721">
    <property type="entry name" value="RCK_C_sf"/>
</dbReference>
<feature type="domain" description="RCK C-terminal" evidence="8">
    <location>
        <begin position="311"/>
        <end position="395"/>
    </location>
</feature>
<dbReference type="Pfam" id="PF02080">
    <property type="entry name" value="TrkA_C"/>
    <property type="match status" value="2"/>
</dbReference>
<feature type="transmembrane region" description="Helical" evidence="7">
    <location>
        <begin position="523"/>
        <end position="542"/>
    </location>
</feature>
<dbReference type="AlphaFoldDB" id="A0ABD5M7T8"/>
<feature type="transmembrane region" description="Helical" evidence="7">
    <location>
        <begin position="32"/>
        <end position="50"/>
    </location>
</feature>
<feature type="transmembrane region" description="Helical" evidence="7">
    <location>
        <begin position="425"/>
        <end position="453"/>
    </location>
</feature>
<dbReference type="RefSeq" id="WP_372387124.1">
    <property type="nucleotide sequence ID" value="NZ_JBGNYA010000001.1"/>
</dbReference>
<feature type="transmembrane region" description="Helical" evidence="7">
    <location>
        <begin position="549"/>
        <end position="569"/>
    </location>
</feature>
<feature type="transmembrane region" description="Helical" evidence="7">
    <location>
        <begin position="56"/>
        <end position="77"/>
    </location>
</feature>
<keyword evidence="2" id="KW-0813">Transport</keyword>
<feature type="transmembrane region" description="Helical" evidence="7">
    <location>
        <begin position="496"/>
        <end position="517"/>
    </location>
</feature>
<keyword evidence="5 7" id="KW-1133">Transmembrane helix</keyword>
<accession>A0ABD5M7T8</accession>
<dbReference type="Proteomes" id="UP001570511">
    <property type="component" value="Unassembled WGS sequence"/>
</dbReference>
<dbReference type="PANTHER" id="PTHR43652">
    <property type="entry name" value="BASIC AMINO ACID ANTIPORTER YFCC-RELATED"/>
    <property type="match status" value="1"/>
</dbReference>
<comment type="subcellular location">
    <subcellularLocation>
        <location evidence="1">Membrane</location>
        <topology evidence="1">Multi-pass membrane protein</topology>
    </subcellularLocation>
</comment>
<evidence type="ECO:0000256" key="6">
    <source>
        <dbReference type="ARBA" id="ARBA00023136"/>
    </source>
</evidence>
<dbReference type="Pfam" id="PF03600">
    <property type="entry name" value="CitMHS"/>
    <property type="match status" value="1"/>
</dbReference>
<keyword evidence="4" id="KW-0677">Repeat</keyword>
<dbReference type="GO" id="GO:0016020">
    <property type="term" value="C:membrane"/>
    <property type="evidence" value="ECO:0007669"/>
    <property type="project" value="UniProtKB-SubCell"/>
</dbReference>